<proteinExistence type="predicted"/>
<organism evidence="1 2">
    <name type="scientific">Streptomyces tamarix</name>
    <dbReference type="NCBI Taxonomy" id="3078565"/>
    <lineage>
        <taxon>Bacteria</taxon>
        <taxon>Bacillati</taxon>
        <taxon>Actinomycetota</taxon>
        <taxon>Actinomycetes</taxon>
        <taxon>Kitasatosporales</taxon>
        <taxon>Streptomycetaceae</taxon>
        <taxon>Streptomyces</taxon>
    </lineage>
</organism>
<evidence type="ECO:0000313" key="2">
    <source>
        <dbReference type="Proteomes" id="UP001250181"/>
    </source>
</evidence>
<comment type="caution">
    <text evidence="1">The sequence shown here is derived from an EMBL/GenBank/DDBJ whole genome shotgun (WGS) entry which is preliminary data.</text>
</comment>
<accession>A0ABU3QKU5</accession>
<reference evidence="1 2" key="1">
    <citation type="submission" date="2023-09" db="EMBL/GenBank/DDBJ databases">
        <title>Streptomyces sp. nov.: A antagonism against Alternaria gaisen Producing Streptochlin, Isolated from Tamarix root soil.</title>
        <authorList>
            <person name="Chen Y."/>
        </authorList>
    </citation>
    <scope>NUCLEOTIDE SEQUENCE [LARGE SCALE GENOMIC DNA]</scope>
    <source>
        <strain evidence="1 2">TRM76323</strain>
    </source>
</reference>
<evidence type="ECO:0000313" key="1">
    <source>
        <dbReference type="EMBL" id="MDT9683391.1"/>
    </source>
</evidence>
<dbReference type="Proteomes" id="UP001250181">
    <property type="component" value="Unassembled WGS sequence"/>
</dbReference>
<protein>
    <submittedName>
        <fullName evidence="1">Uncharacterized protein</fullName>
    </submittedName>
</protein>
<name>A0ABU3QKU5_9ACTN</name>
<sequence length="170" mass="19322">MNTSQDRTLLNFISSIPMSYSGDISASNSGNYISSKVYYPTFSVSTLALNMFKSINNNTSGYISSDDVNYNTVIQESLKSEWAKSQPNLLTLLRMVYLESFSAIDWETRTQRNVQVTKNDSLVLYNNIGYIIESLEEYDDKYEVIMVSLQKLRSDILYAHSVMRGEPSAL</sequence>
<dbReference type="RefSeq" id="WP_315878465.1">
    <property type="nucleotide sequence ID" value="NZ_JAWCTQ010000016.1"/>
</dbReference>
<keyword evidence="2" id="KW-1185">Reference proteome</keyword>
<dbReference type="EMBL" id="JAWCTQ010000016">
    <property type="protein sequence ID" value="MDT9683391.1"/>
    <property type="molecule type" value="Genomic_DNA"/>
</dbReference>
<gene>
    <name evidence="1" type="ORF">RND61_15100</name>
</gene>